<sequence length="102" mass="11372">MARDLSLLSMTGAYRMVGREGVYCWLYQFVSSSFFFLDYLAGVSSFCHTIPHASIPHVAILCIDAFLYHAFDLMGCILSLLGWCGLGISIDCIFVRTCQSQV</sequence>
<keyword evidence="1" id="KW-1133">Transmembrane helix</keyword>
<keyword evidence="3" id="KW-1185">Reference proteome</keyword>
<name>A0A2V5I4R5_9EURO</name>
<feature type="transmembrane region" description="Helical" evidence="1">
    <location>
        <begin position="77"/>
        <end position="95"/>
    </location>
</feature>
<dbReference type="EMBL" id="KZ825534">
    <property type="protein sequence ID" value="PYI29224.1"/>
    <property type="molecule type" value="Genomic_DNA"/>
</dbReference>
<evidence type="ECO:0000313" key="3">
    <source>
        <dbReference type="Proteomes" id="UP000248817"/>
    </source>
</evidence>
<dbReference type="Proteomes" id="UP000248817">
    <property type="component" value="Unassembled WGS sequence"/>
</dbReference>
<evidence type="ECO:0000256" key="1">
    <source>
        <dbReference type="SAM" id="Phobius"/>
    </source>
</evidence>
<reference evidence="2 3" key="1">
    <citation type="submission" date="2018-02" db="EMBL/GenBank/DDBJ databases">
        <title>The genomes of Aspergillus section Nigri reveals drivers in fungal speciation.</title>
        <authorList>
            <consortium name="DOE Joint Genome Institute"/>
            <person name="Vesth T.C."/>
            <person name="Nybo J."/>
            <person name="Theobald S."/>
            <person name="Brandl J."/>
            <person name="Frisvad J.C."/>
            <person name="Nielsen K.F."/>
            <person name="Lyhne E.K."/>
            <person name="Kogle M.E."/>
            <person name="Kuo A."/>
            <person name="Riley R."/>
            <person name="Clum A."/>
            <person name="Nolan M."/>
            <person name="Lipzen A."/>
            <person name="Salamov A."/>
            <person name="Henrissat B."/>
            <person name="Wiebenga A."/>
            <person name="De vries R.P."/>
            <person name="Grigoriev I.V."/>
            <person name="Mortensen U.H."/>
            <person name="Andersen M.R."/>
            <person name="Baker S.E."/>
        </authorList>
    </citation>
    <scope>NUCLEOTIDE SEQUENCE [LARGE SCALE GENOMIC DNA]</scope>
    <source>
        <strain evidence="2 3">CBS 114.80</strain>
    </source>
</reference>
<proteinExistence type="predicted"/>
<keyword evidence="1" id="KW-0812">Transmembrane</keyword>
<keyword evidence="1" id="KW-0472">Membrane</keyword>
<evidence type="ECO:0000313" key="2">
    <source>
        <dbReference type="EMBL" id="PYI29224.1"/>
    </source>
</evidence>
<gene>
    <name evidence="2" type="ORF">BP00DRAFT_241516</name>
</gene>
<feature type="transmembrane region" description="Helical" evidence="1">
    <location>
        <begin position="20"/>
        <end position="41"/>
    </location>
</feature>
<dbReference type="AlphaFoldDB" id="A0A2V5I4R5"/>
<protein>
    <submittedName>
        <fullName evidence="2">Uncharacterized protein</fullName>
    </submittedName>
</protein>
<accession>A0A2V5I4R5</accession>
<organism evidence="2 3">
    <name type="scientific">Aspergillus indologenus CBS 114.80</name>
    <dbReference type="NCBI Taxonomy" id="1450541"/>
    <lineage>
        <taxon>Eukaryota</taxon>
        <taxon>Fungi</taxon>
        <taxon>Dikarya</taxon>
        <taxon>Ascomycota</taxon>
        <taxon>Pezizomycotina</taxon>
        <taxon>Eurotiomycetes</taxon>
        <taxon>Eurotiomycetidae</taxon>
        <taxon>Eurotiales</taxon>
        <taxon>Aspergillaceae</taxon>
        <taxon>Aspergillus</taxon>
        <taxon>Aspergillus subgen. Circumdati</taxon>
    </lineage>
</organism>